<gene>
    <name evidence="3" type="ORF">RZN05_07440</name>
</gene>
<evidence type="ECO:0000256" key="2">
    <source>
        <dbReference type="SAM" id="Phobius"/>
    </source>
</evidence>
<dbReference type="RefSeq" id="WP_317225977.1">
    <property type="nucleotide sequence ID" value="NZ_JAWJEJ010000001.1"/>
</dbReference>
<dbReference type="InterPro" id="IPR021257">
    <property type="entry name" value="DUF2809"/>
</dbReference>
<evidence type="ECO:0000313" key="3">
    <source>
        <dbReference type="EMBL" id="MDV3456812.1"/>
    </source>
</evidence>
<dbReference type="Pfam" id="PF10990">
    <property type="entry name" value="DUF2809"/>
    <property type="match status" value="1"/>
</dbReference>
<keyword evidence="2" id="KW-1133">Transmembrane helix</keyword>
<feature type="transmembrane region" description="Helical" evidence="2">
    <location>
        <begin position="28"/>
        <end position="47"/>
    </location>
</feature>
<dbReference type="EMBL" id="JAWJEJ010000001">
    <property type="protein sequence ID" value="MDV3456812.1"/>
    <property type="molecule type" value="Genomic_DNA"/>
</dbReference>
<feature type="transmembrane region" description="Helical" evidence="2">
    <location>
        <begin position="79"/>
        <end position="100"/>
    </location>
</feature>
<organism evidence="3 4">
    <name type="scientific">Sphingomonas agrestis</name>
    <dbReference type="NCBI Taxonomy" id="3080540"/>
    <lineage>
        <taxon>Bacteria</taxon>
        <taxon>Pseudomonadati</taxon>
        <taxon>Pseudomonadota</taxon>
        <taxon>Alphaproteobacteria</taxon>
        <taxon>Sphingomonadales</taxon>
        <taxon>Sphingomonadaceae</taxon>
        <taxon>Sphingomonas</taxon>
    </lineage>
</organism>
<dbReference type="Proteomes" id="UP001273531">
    <property type="component" value="Unassembled WGS sequence"/>
</dbReference>
<evidence type="ECO:0000256" key="1">
    <source>
        <dbReference type="SAM" id="MobiDB-lite"/>
    </source>
</evidence>
<accession>A0ABU3Y651</accession>
<sequence length="144" mass="15841">MMRAGNDFQAGRQPSDTSPGEDMRLHRGYALLALALFLIEVGIALFVRDRFVRPYLGDTLAVILVYATLRAGFRIDVLRAVAIALSIAVTIELAQLIRLLDMLGLEHNRIARIVLGYGFELKDLAAYAAGALLVVAAERWRAAM</sequence>
<feature type="region of interest" description="Disordered" evidence="1">
    <location>
        <begin position="1"/>
        <end position="21"/>
    </location>
</feature>
<proteinExistence type="predicted"/>
<reference evidence="3 4" key="1">
    <citation type="submission" date="2023-10" db="EMBL/GenBank/DDBJ databases">
        <title>Sphingomonas sp. HF-S4 16S ribosomal RNA gene Genome sequencing and assembly.</title>
        <authorList>
            <person name="Lee H."/>
        </authorList>
    </citation>
    <scope>NUCLEOTIDE SEQUENCE [LARGE SCALE GENOMIC DNA]</scope>
    <source>
        <strain evidence="3 4">HF-S4</strain>
    </source>
</reference>
<keyword evidence="2" id="KW-0812">Transmembrane</keyword>
<protein>
    <submittedName>
        <fullName evidence="3">DUF2809 domain-containing protein</fullName>
    </submittedName>
</protein>
<keyword evidence="2" id="KW-0472">Membrane</keyword>
<name>A0ABU3Y651_9SPHN</name>
<keyword evidence="4" id="KW-1185">Reference proteome</keyword>
<comment type="caution">
    <text evidence="3">The sequence shown here is derived from an EMBL/GenBank/DDBJ whole genome shotgun (WGS) entry which is preliminary data.</text>
</comment>
<evidence type="ECO:0000313" key="4">
    <source>
        <dbReference type="Proteomes" id="UP001273531"/>
    </source>
</evidence>